<proteinExistence type="predicted"/>
<evidence type="ECO:0000313" key="1">
    <source>
        <dbReference type="EMBL" id="GFJ82637.1"/>
    </source>
</evidence>
<evidence type="ECO:0000313" key="2">
    <source>
        <dbReference type="Proteomes" id="UP000482800"/>
    </source>
</evidence>
<name>A0A6V8KLM1_9ACTN</name>
<sequence>MSEVGMRHDVRRAFAAGISALVLALAGCTSGAPEDDGKDAAEGYDPNAKVTLTWWTGQSAEAQNILEGLAKEYQALHPNVTLNVSSGAATTDELLTKLSAGFTSGTYPDISYAYGSWATELGQSGRTQDLKAFVAEPATAWEEIPPAARATATVEGRVIGVPALVDNLGLIYNKKLFDAAGLPHPTDDWSWDDFRAAAKKLTDPSKNIYGTAYSVSGSEDTTWHLWPLLWQKGGRILDPGGAPAFNSDAGVAALEYLRQLAVVDKSMYLDQTDEKYAPLFYSGNVGMIISGPWVLYDLKEQKVDYGVSFLPGFDGNHETVSGPDLWVLLDHEDPNRAGAARDFVRWLTSKEIDAKWNLTFGNLPLRSSEQGTPEFAAYVKEYAPGAQKFFDNLANAKQPRPTVTGYVEMSRYVGEAISKVLQGAAEPKAALDDAAQRAKPALEDR</sequence>
<dbReference type="PROSITE" id="PS51257">
    <property type="entry name" value="PROKAR_LIPOPROTEIN"/>
    <property type="match status" value="1"/>
</dbReference>
<dbReference type="PANTHER" id="PTHR43649:SF30">
    <property type="entry name" value="ABC TRANSPORTER SUBSTRATE-BINDING PROTEIN"/>
    <property type="match status" value="1"/>
</dbReference>
<dbReference type="InterPro" id="IPR050490">
    <property type="entry name" value="Bact_solute-bd_prot1"/>
</dbReference>
<dbReference type="Pfam" id="PF01547">
    <property type="entry name" value="SBP_bac_1"/>
    <property type="match status" value="1"/>
</dbReference>
<dbReference type="Gene3D" id="3.40.190.10">
    <property type="entry name" value="Periplasmic binding protein-like II"/>
    <property type="match status" value="1"/>
</dbReference>
<dbReference type="SUPFAM" id="SSF53850">
    <property type="entry name" value="Periplasmic binding protein-like II"/>
    <property type="match status" value="1"/>
</dbReference>
<dbReference type="EMBL" id="BLPF01000002">
    <property type="protein sequence ID" value="GFJ82637.1"/>
    <property type="molecule type" value="Genomic_DNA"/>
</dbReference>
<reference evidence="1 2" key="1">
    <citation type="submission" date="2020-03" db="EMBL/GenBank/DDBJ databases">
        <title>Whole genome shotgun sequence of Phytohabitans houttuyneae NBRC 108639.</title>
        <authorList>
            <person name="Komaki H."/>
            <person name="Tamura T."/>
        </authorList>
    </citation>
    <scope>NUCLEOTIDE SEQUENCE [LARGE SCALE GENOMIC DNA]</scope>
    <source>
        <strain evidence="1 2">NBRC 108639</strain>
    </source>
</reference>
<comment type="caution">
    <text evidence="1">The sequence shown here is derived from an EMBL/GenBank/DDBJ whole genome shotgun (WGS) entry which is preliminary data.</text>
</comment>
<accession>A0A6V8KLM1</accession>
<organism evidence="1 2">
    <name type="scientific">Phytohabitans houttuyneae</name>
    <dbReference type="NCBI Taxonomy" id="1076126"/>
    <lineage>
        <taxon>Bacteria</taxon>
        <taxon>Bacillati</taxon>
        <taxon>Actinomycetota</taxon>
        <taxon>Actinomycetes</taxon>
        <taxon>Micromonosporales</taxon>
        <taxon>Micromonosporaceae</taxon>
    </lineage>
</organism>
<dbReference type="AlphaFoldDB" id="A0A6V8KLM1"/>
<dbReference type="Proteomes" id="UP000482800">
    <property type="component" value="Unassembled WGS sequence"/>
</dbReference>
<gene>
    <name evidence="1" type="ORF">Phou_068170</name>
</gene>
<dbReference type="PANTHER" id="PTHR43649">
    <property type="entry name" value="ARABINOSE-BINDING PROTEIN-RELATED"/>
    <property type="match status" value="1"/>
</dbReference>
<protein>
    <submittedName>
        <fullName evidence="1">ABC transporter substrate-binding protein</fullName>
    </submittedName>
</protein>
<dbReference type="InterPro" id="IPR006059">
    <property type="entry name" value="SBP"/>
</dbReference>
<reference evidence="1 2" key="2">
    <citation type="submission" date="2020-03" db="EMBL/GenBank/DDBJ databases">
        <authorList>
            <person name="Ichikawa N."/>
            <person name="Kimura A."/>
            <person name="Kitahashi Y."/>
            <person name="Uohara A."/>
        </authorList>
    </citation>
    <scope>NUCLEOTIDE SEQUENCE [LARGE SCALE GENOMIC DNA]</scope>
    <source>
        <strain evidence="1 2">NBRC 108639</strain>
    </source>
</reference>
<dbReference type="CDD" id="cd14748">
    <property type="entry name" value="PBP2_UgpB"/>
    <property type="match status" value="1"/>
</dbReference>
<keyword evidence="2" id="KW-1185">Reference proteome</keyword>